<evidence type="ECO:0000313" key="5">
    <source>
        <dbReference type="EMBL" id="GMN64371.1"/>
    </source>
</evidence>
<protein>
    <recommendedName>
        <fullName evidence="7">Beta-glucosidase</fullName>
    </recommendedName>
</protein>
<comment type="similarity">
    <text evidence="1 2">Belongs to the glycosyl hydrolase 1 family.</text>
</comment>
<keyword evidence="6" id="KW-1185">Reference proteome</keyword>
<keyword evidence="3" id="KW-1133">Transmembrane helix</keyword>
<proteinExistence type="inferred from homology"/>
<evidence type="ECO:0000313" key="4">
    <source>
        <dbReference type="EMBL" id="GMN56795.1"/>
    </source>
</evidence>
<gene>
    <name evidence="4" type="ORF">TIFTF001_025912</name>
    <name evidence="5" type="ORF">TIFTF001_033446</name>
</gene>
<evidence type="ECO:0008006" key="7">
    <source>
        <dbReference type="Google" id="ProtNLM"/>
    </source>
</evidence>
<keyword evidence="3" id="KW-0472">Membrane</keyword>
<dbReference type="EMBL" id="BTGU01000066">
    <property type="protein sequence ID" value="GMN56795.1"/>
    <property type="molecule type" value="Genomic_DNA"/>
</dbReference>
<dbReference type="SUPFAM" id="SSF51445">
    <property type="entry name" value="(Trans)glycosidases"/>
    <property type="match status" value="1"/>
</dbReference>
<dbReference type="GO" id="GO:0008422">
    <property type="term" value="F:beta-glucosidase activity"/>
    <property type="evidence" value="ECO:0007669"/>
    <property type="project" value="TreeGrafter"/>
</dbReference>
<feature type="transmembrane region" description="Helical" evidence="3">
    <location>
        <begin position="12"/>
        <end position="32"/>
    </location>
</feature>
<evidence type="ECO:0000256" key="1">
    <source>
        <dbReference type="ARBA" id="ARBA00010838"/>
    </source>
</evidence>
<dbReference type="InterPro" id="IPR001360">
    <property type="entry name" value="Glyco_hydro_1"/>
</dbReference>
<keyword evidence="3" id="KW-0812">Transmembrane</keyword>
<dbReference type="Gene3D" id="3.20.20.80">
    <property type="entry name" value="Glycosidases"/>
    <property type="match status" value="1"/>
</dbReference>
<dbReference type="InterPro" id="IPR017853">
    <property type="entry name" value="GH"/>
</dbReference>
<evidence type="ECO:0000313" key="6">
    <source>
        <dbReference type="Proteomes" id="UP001187192"/>
    </source>
</evidence>
<dbReference type="PANTHER" id="PTHR10353:SF154">
    <property type="entry name" value="BETA-GLUCOSIDASE 9-RELATED"/>
    <property type="match status" value="1"/>
</dbReference>
<evidence type="ECO:0000256" key="3">
    <source>
        <dbReference type="SAM" id="Phobius"/>
    </source>
</evidence>
<dbReference type="Pfam" id="PF00232">
    <property type="entry name" value="Glyco_hydro_1"/>
    <property type="match status" value="1"/>
</dbReference>
<dbReference type="PANTHER" id="PTHR10353">
    <property type="entry name" value="GLYCOSYL HYDROLASE"/>
    <property type="match status" value="1"/>
</dbReference>
<dbReference type="EMBL" id="BTGU01000177">
    <property type="protein sequence ID" value="GMN64371.1"/>
    <property type="molecule type" value="Genomic_DNA"/>
</dbReference>
<comment type="caution">
    <text evidence="4">The sequence shown here is derived from an EMBL/GenBank/DDBJ whole genome shotgun (WGS) entry which is preliminary data.</text>
</comment>
<reference evidence="4" key="1">
    <citation type="submission" date="2023-07" db="EMBL/GenBank/DDBJ databases">
        <title>draft genome sequence of fig (Ficus carica).</title>
        <authorList>
            <person name="Takahashi T."/>
            <person name="Nishimura K."/>
        </authorList>
    </citation>
    <scope>NUCLEOTIDE SEQUENCE</scope>
</reference>
<organism evidence="4 6">
    <name type="scientific">Ficus carica</name>
    <name type="common">Common fig</name>
    <dbReference type="NCBI Taxonomy" id="3494"/>
    <lineage>
        <taxon>Eukaryota</taxon>
        <taxon>Viridiplantae</taxon>
        <taxon>Streptophyta</taxon>
        <taxon>Embryophyta</taxon>
        <taxon>Tracheophyta</taxon>
        <taxon>Spermatophyta</taxon>
        <taxon>Magnoliopsida</taxon>
        <taxon>eudicotyledons</taxon>
        <taxon>Gunneridae</taxon>
        <taxon>Pentapetalae</taxon>
        <taxon>rosids</taxon>
        <taxon>fabids</taxon>
        <taxon>Rosales</taxon>
        <taxon>Moraceae</taxon>
        <taxon>Ficeae</taxon>
        <taxon>Ficus</taxon>
    </lineage>
</organism>
<dbReference type="GO" id="GO:0005975">
    <property type="term" value="P:carbohydrate metabolic process"/>
    <property type="evidence" value="ECO:0007669"/>
    <property type="project" value="InterPro"/>
</dbReference>
<sequence>MTLILPKFSSSRILWSLFYVSVIALPSCWFWFANNQAVRVCVTGESSIDLTVEDPTVREELKEDVKLVKDLGVDSYRFSIAWSRILPNGSMSGGINQEGVDHYNRLIDEVVEIGLKPFATLLHFDLPLALQDKYGGYLNISFVHDFKDYSELCFRTFGDRVKNWVTINEPEIPAVFGHETGLAAPGRCSLPNLSCPLGGNSSTEPYIVAHNLLLAHAEVVEIYRNKFQERQKGEIGISLNTKYYEPSSESWADKAAAKRLMDFHLGWFVEPLVYGDYPKSMRDLVKARLPIFTEKQKMMLKGSCDFFGLNYYTSSYAKNMLSSPAQILYHSVDALAKEVGRDGKSLDPLDMPIYPEQLQKLLEFVKRNYQRASEARDEKVGLGEALKDPHRIIFVLRHLHYIHKAIRGKSLDPKKKVPLERLGPGGGMGLLFLGFFGEPPWRLVNTQRLIVSGRNMTERGRGGRRILMWR</sequence>
<dbReference type="AlphaFoldDB" id="A0AA88APQ9"/>
<dbReference type="Proteomes" id="UP001187192">
    <property type="component" value="Unassembled WGS sequence"/>
</dbReference>
<evidence type="ECO:0000256" key="2">
    <source>
        <dbReference type="RuleBase" id="RU003690"/>
    </source>
</evidence>
<accession>A0AA88APQ9</accession>
<name>A0AA88APQ9_FICCA</name>